<dbReference type="CDD" id="cd01347">
    <property type="entry name" value="ligand_gated_channel"/>
    <property type="match status" value="1"/>
</dbReference>
<evidence type="ECO:0000259" key="12">
    <source>
        <dbReference type="Pfam" id="PF00593"/>
    </source>
</evidence>
<evidence type="ECO:0000256" key="3">
    <source>
        <dbReference type="ARBA" id="ARBA00022452"/>
    </source>
</evidence>
<dbReference type="PANTHER" id="PTHR30069">
    <property type="entry name" value="TONB-DEPENDENT OUTER MEMBRANE RECEPTOR"/>
    <property type="match status" value="1"/>
</dbReference>
<comment type="similarity">
    <text evidence="10 11">Belongs to the TonB-dependent receptor family.</text>
</comment>
<dbReference type="GO" id="GO:0015344">
    <property type="term" value="F:siderophore uptake transmembrane transporter activity"/>
    <property type="evidence" value="ECO:0007669"/>
    <property type="project" value="TreeGrafter"/>
</dbReference>
<gene>
    <name evidence="14" type="ordered locus">TOL2_C41930</name>
</gene>
<keyword evidence="7 10" id="KW-0472">Membrane</keyword>
<reference evidence="14 15" key="1">
    <citation type="journal article" date="2013" name="Environ. Microbiol.">
        <title>Complete genome, catabolic sub-proteomes and key-metabolites of Desulfobacula toluolica Tol2, a marine, aromatic compound-degrading, sulfate-reducing bacterium.</title>
        <authorList>
            <person name="Wohlbrand L."/>
            <person name="Jacob J.H."/>
            <person name="Kube M."/>
            <person name="Mussmann M."/>
            <person name="Jarling R."/>
            <person name="Beck A."/>
            <person name="Amann R."/>
            <person name="Wilkes H."/>
            <person name="Reinhardt R."/>
            <person name="Rabus R."/>
        </authorList>
    </citation>
    <scope>NUCLEOTIDE SEQUENCE [LARGE SCALE GENOMIC DNA]</scope>
    <source>
        <strain evidence="15">DSM 7467 / Tol2</strain>
    </source>
</reference>
<dbReference type="Gene3D" id="2.170.130.10">
    <property type="entry name" value="TonB-dependent receptor, plug domain"/>
    <property type="match status" value="1"/>
</dbReference>
<dbReference type="InterPro" id="IPR012910">
    <property type="entry name" value="Plug_dom"/>
</dbReference>
<dbReference type="GO" id="GO:0044718">
    <property type="term" value="P:siderophore transmembrane transport"/>
    <property type="evidence" value="ECO:0007669"/>
    <property type="project" value="TreeGrafter"/>
</dbReference>
<protein>
    <submittedName>
        <fullName evidence="14">TonB-dependent receptor</fullName>
    </submittedName>
</protein>
<dbReference type="InterPro" id="IPR000531">
    <property type="entry name" value="Beta-barrel_TonB"/>
</dbReference>
<evidence type="ECO:0000256" key="4">
    <source>
        <dbReference type="ARBA" id="ARBA00022692"/>
    </source>
</evidence>
<dbReference type="GO" id="GO:0009279">
    <property type="term" value="C:cell outer membrane"/>
    <property type="evidence" value="ECO:0007669"/>
    <property type="project" value="UniProtKB-SubCell"/>
</dbReference>
<dbReference type="Pfam" id="PF00593">
    <property type="entry name" value="TonB_dep_Rec_b-barrel"/>
    <property type="match status" value="1"/>
</dbReference>
<dbReference type="InterPro" id="IPR036942">
    <property type="entry name" value="Beta-barrel_TonB_sf"/>
</dbReference>
<keyword evidence="15" id="KW-1185">Reference proteome</keyword>
<dbReference type="RefSeq" id="WP_014959529.1">
    <property type="nucleotide sequence ID" value="NC_018645.1"/>
</dbReference>
<accession>K0NCR5</accession>
<evidence type="ECO:0000313" key="14">
    <source>
        <dbReference type="EMBL" id="CCK82349.1"/>
    </source>
</evidence>
<dbReference type="KEGG" id="dto:TOL2_C41930"/>
<dbReference type="PANTHER" id="PTHR30069:SF29">
    <property type="entry name" value="HEMOGLOBIN AND HEMOGLOBIN-HAPTOGLOBIN-BINDING PROTEIN 1-RELATED"/>
    <property type="match status" value="1"/>
</dbReference>
<dbReference type="SUPFAM" id="SSF56935">
    <property type="entry name" value="Porins"/>
    <property type="match status" value="1"/>
</dbReference>
<sequence>MYKRIPTLMIVLTLIVPGLCLVNPAIAGEKPAKLDEMVVTGTRSEEKIQNLPVKIELIDAREIELTTGETITEQLKKNSSIGVIEYPGALAGIGIRGFRPEFSGITKHSLILIDGRPAGATNLSTILSDNIERIEVLKGPASSLYGGEAMGGVVNVITKKNTGELTGMVELGYGSFDTNFQKAALGGSLNDIFDFDLSARRYDQQDDLKMGNGDKRANTEYMTQNADVRLGANLGGNWRVDMGLDAYQGRDIKTPGDIFKGDIESGHKDIDRHGFDVTAEGQITASHRLGITGYKTRELSESYKHYAGWPSAPADPYQSYDSEINWIGLQLKDEITWQAHKFIFGADYQDIDKESRSYNKDNTRKAPYSPDESRRNIAGYLETIWKIMDNRMTFTAGGRYDTFDVSTEVTAYKTDFNPKTESFSTFSPRAGLNYLFDSGIRIHTTIGKAFVPPSAAQLAGYSERLVEGVNMITKGNPNLDPESSVTYDLGMGYARPSSGFNADLTYFHSDVDDKIITEQSGNTKTYKNGMGAEMHGLEYLLSYDVGIPLKWNRSFEFFVNGTRIFSAEEELTDKTQKDIHNVSNHTVNYGIGYSDGLLDGKLHFRSQGPMKDTDWNAAGYPEIEYPGFTVVDLVLGVKFYNNHKVTLKVDNLLDHNYYEKKGFPKPGRGFFVSYNYTF</sequence>
<keyword evidence="6 11" id="KW-0798">TonB box</keyword>
<keyword evidence="5" id="KW-0732">Signal</keyword>
<dbReference type="EMBL" id="FO203503">
    <property type="protein sequence ID" value="CCK82349.1"/>
    <property type="molecule type" value="Genomic_DNA"/>
</dbReference>
<dbReference type="Proteomes" id="UP000007347">
    <property type="component" value="Chromosome"/>
</dbReference>
<evidence type="ECO:0000256" key="9">
    <source>
        <dbReference type="ARBA" id="ARBA00023237"/>
    </source>
</evidence>
<dbReference type="Gene3D" id="2.40.170.20">
    <property type="entry name" value="TonB-dependent receptor, beta-barrel domain"/>
    <property type="match status" value="1"/>
</dbReference>
<evidence type="ECO:0000256" key="8">
    <source>
        <dbReference type="ARBA" id="ARBA00023170"/>
    </source>
</evidence>
<feature type="domain" description="TonB-dependent receptor plug" evidence="13">
    <location>
        <begin position="48"/>
        <end position="153"/>
    </location>
</feature>
<keyword evidence="8 14" id="KW-0675">Receptor</keyword>
<organism evidence="14 15">
    <name type="scientific">Desulfobacula toluolica (strain DSM 7467 / Tol2)</name>
    <dbReference type="NCBI Taxonomy" id="651182"/>
    <lineage>
        <taxon>Bacteria</taxon>
        <taxon>Pseudomonadati</taxon>
        <taxon>Thermodesulfobacteriota</taxon>
        <taxon>Desulfobacteria</taxon>
        <taxon>Desulfobacterales</taxon>
        <taxon>Desulfobacteraceae</taxon>
        <taxon>Desulfobacula</taxon>
    </lineage>
</organism>
<keyword evidence="3 10" id="KW-1134">Transmembrane beta strand</keyword>
<keyword evidence="4 10" id="KW-0812">Transmembrane</keyword>
<name>K0NCR5_DESTT</name>
<evidence type="ECO:0000256" key="2">
    <source>
        <dbReference type="ARBA" id="ARBA00022448"/>
    </source>
</evidence>
<dbReference type="AlphaFoldDB" id="K0NCR5"/>
<evidence type="ECO:0000259" key="13">
    <source>
        <dbReference type="Pfam" id="PF07715"/>
    </source>
</evidence>
<evidence type="ECO:0000256" key="7">
    <source>
        <dbReference type="ARBA" id="ARBA00023136"/>
    </source>
</evidence>
<proteinExistence type="inferred from homology"/>
<evidence type="ECO:0000256" key="10">
    <source>
        <dbReference type="PROSITE-ProRule" id="PRU01360"/>
    </source>
</evidence>
<evidence type="ECO:0000256" key="6">
    <source>
        <dbReference type="ARBA" id="ARBA00023077"/>
    </source>
</evidence>
<dbReference type="Pfam" id="PF07715">
    <property type="entry name" value="Plug"/>
    <property type="match status" value="1"/>
</dbReference>
<evidence type="ECO:0000256" key="5">
    <source>
        <dbReference type="ARBA" id="ARBA00022729"/>
    </source>
</evidence>
<evidence type="ECO:0000256" key="11">
    <source>
        <dbReference type="RuleBase" id="RU003357"/>
    </source>
</evidence>
<dbReference type="PROSITE" id="PS52016">
    <property type="entry name" value="TONB_DEPENDENT_REC_3"/>
    <property type="match status" value="1"/>
</dbReference>
<dbReference type="STRING" id="651182.TOL2_C41930"/>
<keyword evidence="2 10" id="KW-0813">Transport</keyword>
<evidence type="ECO:0000256" key="1">
    <source>
        <dbReference type="ARBA" id="ARBA00004571"/>
    </source>
</evidence>
<dbReference type="InterPro" id="IPR039426">
    <property type="entry name" value="TonB-dep_rcpt-like"/>
</dbReference>
<evidence type="ECO:0000313" key="15">
    <source>
        <dbReference type="Proteomes" id="UP000007347"/>
    </source>
</evidence>
<dbReference type="PATRIC" id="fig|651182.5.peg.4933"/>
<keyword evidence="9 10" id="KW-0998">Cell outer membrane</keyword>
<comment type="subcellular location">
    <subcellularLocation>
        <location evidence="1 10">Cell outer membrane</location>
        <topology evidence="1 10">Multi-pass membrane protein</topology>
    </subcellularLocation>
</comment>
<dbReference type="InterPro" id="IPR037066">
    <property type="entry name" value="Plug_dom_sf"/>
</dbReference>
<dbReference type="HOGENOM" id="CLU_008287_18_0_7"/>
<feature type="domain" description="TonB-dependent receptor-like beta-barrel" evidence="12">
    <location>
        <begin position="213"/>
        <end position="652"/>
    </location>
</feature>